<accession>A0A095CDK1</accession>
<gene>
    <name evidence="1" type="ORF">MS3_09220</name>
</gene>
<sequence>MFNTKSVGCDEKYVNCLHQFDVDYVNQLLNEFDWCLEVLDSLQCKRSVSSLTRMKGL</sequence>
<organism evidence="1">
    <name type="scientific">Schistosoma haematobium</name>
    <name type="common">Blood fluke</name>
    <dbReference type="NCBI Taxonomy" id="6185"/>
    <lineage>
        <taxon>Eukaryota</taxon>
        <taxon>Metazoa</taxon>
        <taxon>Spiralia</taxon>
        <taxon>Lophotrochozoa</taxon>
        <taxon>Platyhelminthes</taxon>
        <taxon>Trematoda</taxon>
        <taxon>Digenea</taxon>
        <taxon>Strigeidida</taxon>
        <taxon>Schistosomatoidea</taxon>
        <taxon>Schistosomatidae</taxon>
        <taxon>Schistosoma</taxon>
    </lineage>
</organism>
<evidence type="ECO:0000313" key="1">
    <source>
        <dbReference type="EMBL" id="KGB40738.1"/>
    </source>
</evidence>
<dbReference type="EMBL" id="KL251568">
    <property type="protein sequence ID" value="KGB40738.1"/>
    <property type="molecule type" value="Genomic_DNA"/>
</dbReference>
<proteinExistence type="predicted"/>
<reference evidence="1" key="1">
    <citation type="journal article" date="2012" name="Nat. Genet.">
        <title>Whole-genome sequence of Schistosoma haematobium.</title>
        <authorList>
            <person name="Young N.D."/>
            <person name="Jex A.R."/>
            <person name="Li B."/>
            <person name="Liu S."/>
            <person name="Yang L."/>
            <person name="Xiong Z."/>
            <person name="Li Y."/>
            <person name="Cantacessi C."/>
            <person name="Hall R.S."/>
            <person name="Xu X."/>
            <person name="Chen F."/>
            <person name="Wu X."/>
            <person name="Zerlotini A."/>
            <person name="Oliveira G."/>
            <person name="Hofmann A."/>
            <person name="Zhang G."/>
            <person name="Fang X."/>
            <person name="Kang Y."/>
            <person name="Campbell B.E."/>
            <person name="Loukas A."/>
            <person name="Ranganathan S."/>
            <person name="Rollinson D."/>
            <person name="Rinaldi G."/>
            <person name="Brindley P.J."/>
            <person name="Yang H."/>
            <person name="Wang J."/>
            <person name="Wang J."/>
            <person name="Gasser R.B."/>
        </authorList>
    </citation>
    <scope>NUCLEOTIDE SEQUENCE [LARGE SCALE GENOMIC DNA]</scope>
</reference>
<dbReference type="AlphaFoldDB" id="A0A095CDK1"/>
<name>A0A095CDK1_SCHHA</name>
<protein>
    <submittedName>
        <fullName evidence="1">Uncharacterized protein</fullName>
    </submittedName>
</protein>